<dbReference type="OMA" id="LTICHAD"/>
<dbReference type="KEGG" id="dhe:111602384"/>
<dbReference type="Gene3D" id="1.20.1170.10">
    <property type="match status" value="1"/>
</dbReference>
<reference evidence="3" key="1">
    <citation type="submission" date="2025-08" db="UniProtKB">
        <authorList>
            <consortium name="RefSeq"/>
        </authorList>
    </citation>
    <scope>IDENTIFICATION</scope>
    <source>
        <strain evidence="3">15085-1641.00</strain>
        <tissue evidence="3">Whole body</tissue>
    </source>
</reference>
<keyword evidence="1" id="KW-0732">Signal</keyword>
<feature type="signal peptide" evidence="1">
    <location>
        <begin position="1"/>
        <end position="22"/>
    </location>
</feature>
<evidence type="ECO:0000313" key="2">
    <source>
        <dbReference type="Proteomes" id="UP000504633"/>
    </source>
</evidence>
<accession>A0A6J1M2P9</accession>
<sequence>MSNRTISVLLIIACGFFSSTLADGEHFSIIKSGLESMSTVVVKYHSEFDSTANFTQLQNAIDAVDHSMINYHGKAKSKLNELRQLNSAARLQYEGCVGPVFSYCISIDNTLNLYIRYIEMENLSESDKQILVDMLGASMEKGLTITYKSLDLLTNLQEKVARLKNIFDSIIHDVKSDFAPSGDQRKLISALAAQRTRTICSYFMAAFVHVFSKLGLHYNMPPTEASLQEKIDSIIKSFDIISRKLDNALRIARQIETDLKHEKDNIHALIGLFNAVNNDKSVLLMELKEPRQQLIEVLTNLKTNCKEYAIWHGYGSIGDRHRSRRTAHQAIQSCYEEKAGALKQLNDHLASPNMDVYSIFNTIDCEAIAVP</sequence>
<keyword evidence="2" id="KW-1185">Reference proteome</keyword>
<proteinExistence type="predicted"/>
<dbReference type="Pfam" id="PF06109">
    <property type="entry name" value="HlyE"/>
    <property type="match status" value="2"/>
</dbReference>
<name>A0A6J1M2P9_DROHY</name>
<organism evidence="2 3">
    <name type="scientific">Drosophila hydei</name>
    <name type="common">Fruit fly</name>
    <dbReference type="NCBI Taxonomy" id="7224"/>
    <lineage>
        <taxon>Eukaryota</taxon>
        <taxon>Metazoa</taxon>
        <taxon>Ecdysozoa</taxon>
        <taxon>Arthropoda</taxon>
        <taxon>Hexapoda</taxon>
        <taxon>Insecta</taxon>
        <taxon>Pterygota</taxon>
        <taxon>Neoptera</taxon>
        <taxon>Endopterygota</taxon>
        <taxon>Diptera</taxon>
        <taxon>Brachycera</taxon>
        <taxon>Muscomorpha</taxon>
        <taxon>Ephydroidea</taxon>
        <taxon>Drosophilidae</taxon>
        <taxon>Drosophila</taxon>
    </lineage>
</organism>
<dbReference type="GeneID" id="111602384"/>
<dbReference type="InterPro" id="IPR027018">
    <property type="entry name" value="Hemolysin_E"/>
</dbReference>
<feature type="chain" id="PRO_5026677909" evidence="1">
    <location>
        <begin position="23"/>
        <end position="371"/>
    </location>
</feature>
<evidence type="ECO:0000313" key="3">
    <source>
        <dbReference type="RefSeq" id="XP_023175173.2"/>
    </source>
</evidence>
<dbReference type="GO" id="GO:0044179">
    <property type="term" value="P:hemolysis in another organism"/>
    <property type="evidence" value="ECO:0007669"/>
    <property type="project" value="InterPro"/>
</dbReference>
<protein>
    <submittedName>
        <fullName evidence="3">Uncharacterized protein LOC111602384</fullName>
    </submittedName>
</protein>
<evidence type="ECO:0000256" key="1">
    <source>
        <dbReference type="SAM" id="SignalP"/>
    </source>
</evidence>
<dbReference type="RefSeq" id="XP_023175173.2">
    <property type="nucleotide sequence ID" value="XM_023319405.2"/>
</dbReference>
<dbReference type="AlphaFoldDB" id="A0A6J1M2P9"/>
<dbReference type="OrthoDB" id="7872236at2759"/>
<dbReference type="Proteomes" id="UP000504633">
    <property type="component" value="Unplaced"/>
</dbReference>
<gene>
    <name evidence="3" type="primary">LOC111602384</name>
</gene>